<evidence type="ECO:0000313" key="2">
    <source>
        <dbReference type="Proteomes" id="UP001160148"/>
    </source>
</evidence>
<proteinExistence type="predicted"/>
<dbReference type="EMBL" id="CARXXK010000002">
    <property type="protein sequence ID" value="CAI6358728.1"/>
    <property type="molecule type" value="Genomic_DNA"/>
</dbReference>
<accession>A0AAV0WSC2</accession>
<comment type="caution">
    <text evidence="1">The sequence shown here is derived from an EMBL/GenBank/DDBJ whole genome shotgun (WGS) entry which is preliminary data.</text>
</comment>
<keyword evidence="2" id="KW-1185">Reference proteome</keyword>
<gene>
    <name evidence="1" type="ORF">MEUPH1_LOCUS14215</name>
</gene>
<sequence>MRFDLEKALPLPLLTTSKMYYKRNMFVYNHGCQEMSSGIRFMHIWDETTASRGSQEIASCVNLSTRSLMLRHIVLYSDINYC</sequence>
<name>A0AAV0WSC2_9HEMI</name>
<protein>
    <submittedName>
        <fullName evidence="1">Uncharacterized protein</fullName>
    </submittedName>
</protein>
<reference evidence="1 2" key="1">
    <citation type="submission" date="2023-01" db="EMBL/GenBank/DDBJ databases">
        <authorList>
            <person name="Whitehead M."/>
        </authorList>
    </citation>
    <scope>NUCLEOTIDE SEQUENCE [LARGE SCALE GENOMIC DNA]</scope>
</reference>
<dbReference type="AlphaFoldDB" id="A0AAV0WSC2"/>
<organism evidence="1 2">
    <name type="scientific">Macrosiphum euphorbiae</name>
    <name type="common">potato aphid</name>
    <dbReference type="NCBI Taxonomy" id="13131"/>
    <lineage>
        <taxon>Eukaryota</taxon>
        <taxon>Metazoa</taxon>
        <taxon>Ecdysozoa</taxon>
        <taxon>Arthropoda</taxon>
        <taxon>Hexapoda</taxon>
        <taxon>Insecta</taxon>
        <taxon>Pterygota</taxon>
        <taxon>Neoptera</taxon>
        <taxon>Paraneoptera</taxon>
        <taxon>Hemiptera</taxon>
        <taxon>Sternorrhyncha</taxon>
        <taxon>Aphidomorpha</taxon>
        <taxon>Aphidoidea</taxon>
        <taxon>Aphididae</taxon>
        <taxon>Macrosiphini</taxon>
        <taxon>Macrosiphum</taxon>
    </lineage>
</organism>
<dbReference type="Proteomes" id="UP001160148">
    <property type="component" value="Unassembled WGS sequence"/>
</dbReference>
<evidence type="ECO:0000313" key="1">
    <source>
        <dbReference type="EMBL" id="CAI6358728.1"/>
    </source>
</evidence>